<sequence length="167" mass="18952">MSFVIRPAQIQDLEHLLPIYNAEILYGTSTWNSTPKTIQDFQNMLNELNAQQFPLLVAEHSASRQIAGYADYSTFRPIQGFKHTVEHSVFIHADFIGQGLGKALMLKLIEHARQNAIHVMVGAIDHENHASIALHEKLGFKQTGYMPEVGQKFGQWRDLVLMQLNLN</sequence>
<evidence type="ECO:0000256" key="1">
    <source>
        <dbReference type="ARBA" id="ARBA00022679"/>
    </source>
</evidence>
<dbReference type="PANTHER" id="PTHR43072">
    <property type="entry name" value="N-ACETYLTRANSFERASE"/>
    <property type="match status" value="1"/>
</dbReference>
<dbReference type="AlphaFoldDB" id="A0A7T7WIE6"/>
<accession>A0A7T7WIE6</accession>
<gene>
    <name evidence="4" type="ORF">IAQ69_00460</name>
</gene>
<keyword evidence="1 4" id="KW-0808">Transferase</keyword>
<protein>
    <submittedName>
        <fullName evidence="4">N-acetyltransferase family protein</fullName>
    </submittedName>
</protein>
<dbReference type="InterPro" id="IPR000182">
    <property type="entry name" value="GNAT_dom"/>
</dbReference>
<dbReference type="PANTHER" id="PTHR43072:SF23">
    <property type="entry name" value="UPF0039 PROTEIN C11D3.02C"/>
    <property type="match status" value="1"/>
</dbReference>
<dbReference type="GeneID" id="89667438"/>
<dbReference type="SUPFAM" id="SSF55729">
    <property type="entry name" value="Acyl-CoA N-acyltransferases (Nat)"/>
    <property type="match status" value="1"/>
</dbReference>
<keyword evidence="2" id="KW-0012">Acyltransferase</keyword>
<evidence type="ECO:0000256" key="2">
    <source>
        <dbReference type="ARBA" id="ARBA00023315"/>
    </source>
</evidence>
<proteinExistence type="predicted"/>
<feature type="domain" description="N-acetyltransferase" evidence="3">
    <location>
        <begin position="3"/>
        <end position="167"/>
    </location>
</feature>
<organism evidence="4 5">
    <name type="scientific">Acinetobacter variabilis</name>
    <dbReference type="NCBI Taxonomy" id="70346"/>
    <lineage>
        <taxon>Bacteria</taxon>
        <taxon>Pseudomonadati</taxon>
        <taxon>Pseudomonadota</taxon>
        <taxon>Gammaproteobacteria</taxon>
        <taxon>Moraxellales</taxon>
        <taxon>Moraxellaceae</taxon>
        <taxon>Acinetobacter</taxon>
    </lineage>
</organism>
<evidence type="ECO:0000313" key="5">
    <source>
        <dbReference type="Proteomes" id="UP000596079"/>
    </source>
</evidence>
<dbReference type="CDD" id="cd04301">
    <property type="entry name" value="NAT_SF"/>
    <property type="match status" value="1"/>
</dbReference>
<dbReference type="RefSeq" id="WP_166137500.1">
    <property type="nucleotide sequence ID" value="NZ_CP060811.1"/>
</dbReference>
<evidence type="ECO:0000313" key="4">
    <source>
        <dbReference type="EMBL" id="QQN88204.1"/>
    </source>
</evidence>
<reference evidence="4 5" key="1">
    <citation type="submission" date="2020-08" db="EMBL/GenBank/DDBJ databases">
        <title>Emergence of ISAba1-mediated novel tet(X) in Acinetobacter variabilis from a chicken farm.</title>
        <authorList>
            <person name="Peng K."/>
            <person name="Li R."/>
        </authorList>
    </citation>
    <scope>NUCLEOTIDE SEQUENCE [LARGE SCALE GENOMIC DNA]</scope>
    <source>
        <strain evidence="4 5">XM9F202-2</strain>
    </source>
</reference>
<dbReference type="Gene3D" id="3.40.630.30">
    <property type="match status" value="1"/>
</dbReference>
<evidence type="ECO:0000259" key="3">
    <source>
        <dbReference type="PROSITE" id="PS51186"/>
    </source>
</evidence>
<dbReference type="PROSITE" id="PS51186">
    <property type="entry name" value="GNAT"/>
    <property type="match status" value="1"/>
</dbReference>
<name>A0A7T7WIE6_9GAMM</name>
<dbReference type="GO" id="GO:0016747">
    <property type="term" value="F:acyltransferase activity, transferring groups other than amino-acyl groups"/>
    <property type="evidence" value="ECO:0007669"/>
    <property type="project" value="InterPro"/>
</dbReference>
<dbReference type="Proteomes" id="UP000596079">
    <property type="component" value="Chromosome"/>
</dbReference>
<dbReference type="InterPro" id="IPR016181">
    <property type="entry name" value="Acyl_CoA_acyltransferase"/>
</dbReference>
<dbReference type="EMBL" id="CP060811">
    <property type="protein sequence ID" value="QQN88204.1"/>
    <property type="molecule type" value="Genomic_DNA"/>
</dbReference>
<dbReference type="Pfam" id="PF00583">
    <property type="entry name" value="Acetyltransf_1"/>
    <property type="match status" value="1"/>
</dbReference>